<dbReference type="Gene3D" id="3.40.50.2300">
    <property type="match status" value="2"/>
</dbReference>
<dbReference type="InterPro" id="IPR000843">
    <property type="entry name" value="HTH_LacI"/>
</dbReference>
<evidence type="ECO:0000256" key="3">
    <source>
        <dbReference type="ARBA" id="ARBA00023163"/>
    </source>
</evidence>
<name>A0A1I2HH58_9MICO</name>
<dbReference type="CDD" id="cd06267">
    <property type="entry name" value="PBP1_LacI_sugar_binding-like"/>
    <property type="match status" value="1"/>
</dbReference>
<dbReference type="AlphaFoldDB" id="A0A1I2HH58"/>
<keyword evidence="2" id="KW-0238">DNA-binding</keyword>
<dbReference type="RefSeq" id="WP_093378873.1">
    <property type="nucleotide sequence ID" value="NZ_BNAN01000004.1"/>
</dbReference>
<keyword evidence="3" id="KW-0804">Transcription</keyword>
<feature type="domain" description="HTH lacI-type" evidence="4">
    <location>
        <begin position="10"/>
        <end position="64"/>
    </location>
</feature>
<protein>
    <submittedName>
        <fullName evidence="5">Transcriptional regulator, LacI family</fullName>
    </submittedName>
</protein>
<evidence type="ECO:0000256" key="1">
    <source>
        <dbReference type="ARBA" id="ARBA00023015"/>
    </source>
</evidence>
<evidence type="ECO:0000313" key="5">
    <source>
        <dbReference type="EMBL" id="SFF28640.1"/>
    </source>
</evidence>
<dbReference type="InterPro" id="IPR028082">
    <property type="entry name" value="Peripla_BP_I"/>
</dbReference>
<gene>
    <name evidence="5" type="ORF">SAMN04488035_2315</name>
</gene>
<evidence type="ECO:0000256" key="2">
    <source>
        <dbReference type="ARBA" id="ARBA00023125"/>
    </source>
</evidence>
<proteinExistence type="predicted"/>
<sequence>MVRPARTHAATLDDVAARAGVSRATASRVLAGSSKVSERAQQAVRDAATELSYVARQAARELAGGRSDAIAFVVSETRERFFADPFFAGVLRGAQAAASDHRRQLMFAIVSTDDDRARFEEYAAGGHLGGAMFLSVHANEHLPGRLERLGIPVVLAGRPPGRRPALPFVSPDNVAGGRSAAHVLIERGCRHVATIAGPPDMTASGDRLLGFRAELAEHGLPLSDELVVAGDFSPDSGYEVARGLLARDPGIDGIFAANDLMALGALRALREAGRSVPDDVAVVGFDDVPLAAQAHPPLTTVRQPLEAMGRQMTRMLLDALDGLPVTSVTLATELVVRDSA</sequence>
<dbReference type="GO" id="GO:0000976">
    <property type="term" value="F:transcription cis-regulatory region binding"/>
    <property type="evidence" value="ECO:0007669"/>
    <property type="project" value="TreeGrafter"/>
</dbReference>
<reference evidence="6" key="1">
    <citation type="submission" date="2016-10" db="EMBL/GenBank/DDBJ databases">
        <authorList>
            <person name="Varghese N."/>
            <person name="Submissions S."/>
        </authorList>
    </citation>
    <scope>NUCLEOTIDE SEQUENCE [LARGE SCALE GENOMIC DNA]</scope>
    <source>
        <strain evidence="6">DSM 19083</strain>
    </source>
</reference>
<dbReference type="Pfam" id="PF13377">
    <property type="entry name" value="Peripla_BP_3"/>
    <property type="match status" value="1"/>
</dbReference>
<dbReference type="SUPFAM" id="SSF53822">
    <property type="entry name" value="Periplasmic binding protein-like I"/>
    <property type="match status" value="1"/>
</dbReference>
<dbReference type="SMART" id="SM00354">
    <property type="entry name" value="HTH_LACI"/>
    <property type="match status" value="1"/>
</dbReference>
<keyword evidence="1" id="KW-0805">Transcription regulation</keyword>
<dbReference type="PANTHER" id="PTHR30146:SF109">
    <property type="entry name" value="HTH-TYPE TRANSCRIPTIONAL REGULATOR GALS"/>
    <property type="match status" value="1"/>
</dbReference>
<organism evidence="5 6">
    <name type="scientific">Flavimobilis marinus</name>
    <dbReference type="NCBI Taxonomy" id="285351"/>
    <lineage>
        <taxon>Bacteria</taxon>
        <taxon>Bacillati</taxon>
        <taxon>Actinomycetota</taxon>
        <taxon>Actinomycetes</taxon>
        <taxon>Micrococcales</taxon>
        <taxon>Jonesiaceae</taxon>
        <taxon>Flavimobilis</taxon>
    </lineage>
</organism>
<dbReference type="STRING" id="285351.SAMN04488035_2315"/>
<dbReference type="Proteomes" id="UP000198520">
    <property type="component" value="Unassembled WGS sequence"/>
</dbReference>
<dbReference type="PANTHER" id="PTHR30146">
    <property type="entry name" value="LACI-RELATED TRANSCRIPTIONAL REPRESSOR"/>
    <property type="match status" value="1"/>
</dbReference>
<dbReference type="PROSITE" id="PS00356">
    <property type="entry name" value="HTH_LACI_1"/>
    <property type="match status" value="1"/>
</dbReference>
<dbReference type="PROSITE" id="PS50932">
    <property type="entry name" value="HTH_LACI_2"/>
    <property type="match status" value="1"/>
</dbReference>
<evidence type="ECO:0000259" key="4">
    <source>
        <dbReference type="PROSITE" id="PS50932"/>
    </source>
</evidence>
<dbReference type="EMBL" id="FONZ01000004">
    <property type="protein sequence ID" value="SFF28640.1"/>
    <property type="molecule type" value="Genomic_DNA"/>
</dbReference>
<evidence type="ECO:0000313" key="6">
    <source>
        <dbReference type="Proteomes" id="UP000198520"/>
    </source>
</evidence>
<dbReference type="InterPro" id="IPR046335">
    <property type="entry name" value="LacI/GalR-like_sensor"/>
</dbReference>
<dbReference type="CDD" id="cd01392">
    <property type="entry name" value="HTH_LacI"/>
    <property type="match status" value="1"/>
</dbReference>
<keyword evidence="6" id="KW-1185">Reference proteome</keyword>
<dbReference type="InterPro" id="IPR010982">
    <property type="entry name" value="Lambda_DNA-bd_dom_sf"/>
</dbReference>
<dbReference type="GO" id="GO:0003700">
    <property type="term" value="F:DNA-binding transcription factor activity"/>
    <property type="evidence" value="ECO:0007669"/>
    <property type="project" value="TreeGrafter"/>
</dbReference>
<dbReference type="OrthoDB" id="4268837at2"/>
<dbReference type="Pfam" id="PF00356">
    <property type="entry name" value="LacI"/>
    <property type="match status" value="1"/>
</dbReference>
<dbReference type="SUPFAM" id="SSF47413">
    <property type="entry name" value="lambda repressor-like DNA-binding domains"/>
    <property type="match status" value="1"/>
</dbReference>
<accession>A0A1I2HH58</accession>
<dbReference type="Gene3D" id="1.10.260.40">
    <property type="entry name" value="lambda repressor-like DNA-binding domains"/>
    <property type="match status" value="1"/>
</dbReference>